<dbReference type="EMBL" id="LN831302">
    <property type="protein sequence ID" value="CQH59881.1"/>
    <property type="molecule type" value="Genomic_DNA"/>
</dbReference>
<evidence type="ECO:0000313" key="3">
    <source>
        <dbReference type="Proteomes" id="UP000066737"/>
    </source>
</evidence>
<dbReference type="STRING" id="1407499.HHUB_3080"/>
<keyword evidence="3" id="KW-1185">Reference proteome</keyword>
<dbReference type="AlphaFoldDB" id="A0A0U5H760"/>
<name>A0A0U5H760_9EURY</name>
<keyword evidence="1" id="KW-0472">Membrane</keyword>
<proteinExistence type="predicted"/>
<dbReference type="RefSeq" id="WP_157533996.1">
    <property type="nucleotide sequence ID" value="NZ_CEML01000001.1"/>
</dbReference>
<protein>
    <submittedName>
        <fullName evidence="2">Uncharacterized protein</fullName>
    </submittedName>
</protein>
<feature type="transmembrane region" description="Helical" evidence="1">
    <location>
        <begin position="34"/>
        <end position="54"/>
    </location>
</feature>
<reference evidence="3" key="1">
    <citation type="journal article" date="2016" name="Environ. Microbiol.">
        <title>The complete genome of a viable archaeum isolated from 123-million-year-old rock salt.</title>
        <authorList>
            <person name="Jaakkola S.T."/>
            <person name="Pfeiffer F."/>
            <person name="Ravantti J.J."/>
            <person name="Guo Q."/>
            <person name="Liu Y."/>
            <person name="Chen X."/>
            <person name="Ma H."/>
            <person name="Yang C."/>
            <person name="Oksanen H.M."/>
            <person name="Bamford D.H."/>
        </authorList>
    </citation>
    <scope>NUCLEOTIDE SEQUENCE</scope>
    <source>
        <strain evidence="3">JI20-1</strain>
    </source>
</reference>
<evidence type="ECO:0000256" key="1">
    <source>
        <dbReference type="SAM" id="Phobius"/>
    </source>
</evidence>
<dbReference type="KEGG" id="hhb:Hhub_3080"/>
<evidence type="ECO:0000313" key="2">
    <source>
        <dbReference type="EMBL" id="CQH59881.1"/>
    </source>
</evidence>
<dbReference type="Proteomes" id="UP000066737">
    <property type="component" value="Chromosome I"/>
</dbReference>
<organism evidence="2 3">
    <name type="scientific">Halobacterium hubeiense</name>
    <dbReference type="NCBI Taxonomy" id="1407499"/>
    <lineage>
        <taxon>Archaea</taxon>
        <taxon>Methanobacteriati</taxon>
        <taxon>Methanobacteriota</taxon>
        <taxon>Stenosarchaea group</taxon>
        <taxon>Halobacteria</taxon>
        <taxon>Halobacteriales</taxon>
        <taxon>Halobacteriaceae</taxon>
        <taxon>Halobacterium</taxon>
    </lineage>
</organism>
<keyword evidence="1" id="KW-1133">Transmembrane helix</keyword>
<accession>A0A0U5H760</accession>
<keyword evidence="1" id="KW-0812">Transmembrane</keyword>
<gene>
    <name evidence="2" type="ORF">HHUB_3080</name>
</gene>
<sequence length="55" mass="5101">MDANWSLTAATAVGVVLVLAVAVAANAAGLTGAAAVVPPLAAGIVVAAGIRLGYA</sequence>
<dbReference type="GeneID" id="43331065"/>